<evidence type="ECO:0000259" key="10">
    <source>
        <dbReference type="PROSITE" id="PS50262"/>
    </source>
</evidence>
<keyword evidence="4 8" id="KW-0297">G-protein coupled receptor</keyword>
<evidence type="ECO:0000256" key="1">
    <source>
        <dbReference type="ARBA" id="ARBA00004141"/>
    </source>
</evidence>
<evidence type="ECO:0000256" key="2">
    <source>
        <dbReference type="ARBA" id="ARBA00022692"/>
    </source>
</evidence>
<evidence type="ECO:0000256" key="3">
    <source>
        <dbReference type="ARBA" id="ARBA00022989"/>
    </source>
</evidence>
<dbReference type="PRINTS" id="PR00237">
    <property type="entry name" value="GPCRRHODOPSN"/>
</dbReference>
<evidence type="ECO:0000313" key="12">
    <source>
        <dbReference type="Proteomes" id="UP001159427"/>
    </source>
</evidence>
<dbReference type="EMBL" id="CALNXI010000010">
    <property type="protein sequence ID" value="CAH3014463.1"/>
    <property type="molecule type" value="Genomic_DNA"/>
</dbReference>
<comment type="similarity">
    <text evidence="8">Belongs to the G-protein coupled receptor 1 family.</text>
</comment>
<comment type="caution">
    <text evidence="11">The sequence shown here is derived from an EMBL/GenBank/DDBJ whole genome shotgun (WGS) entry which is preliminary data.</text>
</comment>
<feature type="transmembrane region" description="Helical" evidence="9">
    <location>
        <begin position="34"/>
        <end position="56"/>
    </location>
</feature>
<keyword evidence="3 9" id="KW-1133">Transmembrane helix</keyword>
<proteinExistence type="inferred from homology"/>
<dbReference type="PROSITE" id="PS50262">
    <property type="entry name" value="G_PROTEIN_RECEP_F1_2"/>
    <property type="match status" value="1"/>
</dbReference>
<evidence type="ECO:0000256" key="6">
    <source>
        <dbReference type="ARBA" id="ARBA00023170"/>
    </source>
</evidence>
<dbReference type="Gene3D" id="1.20.1070.10">
    <property type="entry name" value="Rhodopsin 7-helix transmembrane proteins"/>
    <property type="match status" value="1"/>
</dbReference>
<evidence type="ECO:0000256" key="9">
    <source>
        <dbReference type="SAM" id="Phobius"/>
    </source>
</evidence>
<dbReference type="InterPro" id="IPR000276">
    <property type="entry name" value="GPCR_Rhodpsn"/>
</dbReference>
<keyword evidence="7 8" id="KW-0807">Transducer</keyword>
<evidence type="ECO:0000256" key="8">
    <source>
        <dbReference type="RuleBase" id="RU000688"/>
    </source>
</evidence>
<protein>
    <recommendedName>
        <fullName evidence="10">G-protein coupled receptors family 1 profile domain-containing protein</fullName>
    </recommendedName>
</protein>
<evidence type="ECO:0000256" key="7">
    <source>
        <dbReference type="ARBA" id="ARBA00023224"/>
    </source>
</evidence>
<dbReference type="Proteomes" id="UP001159427">
    <property type="component" value="Unassembled WGS sequence"/>
</dbReference>
<dbReference type="InterPro" id="IPR017452">
    <property type="entry name" value="GPCR_Rhodpsn_7TM"/>
</dbReference>
<dbReference type="PANTHER" id="PTHR45695">
    <property type="entry name" value="LEUCOKININ RECEPTOR-RELATED"/>
    <property type="match status" value="1"/>
</dbReference>
<feature type="transmembrane region" description="Helical" evidence="9">
    <location>
        <begin position="257"/>
        <end position="283"/>
    </location>
</feature>
<evidence type="ECO:0000256" key="4">
    <source>
        <dbReference type="ARBA" id="ARBA00023040"/>
    </source>
</evidence>
<dbReference type="Pfam" id="PF00001">
    <property type="entry name" value="7tm_1"/>
    <property type="match status" value="1"/>
</dbReference>
<dbReference type="CDD" id="cd00637">
    <property type="entry name" value="7tm_classA_rhodopsin-like"/>
    <property type="match status" value="1"/>
</dbReference>
<feature type="transmembrane region" description="Helical" evidence="9">
    <location>
        <begin position="202"/>
        <end position="231"/>
    </location>
</feature>
<feature type="transmembrane region" description="Helical" evidence="9">
    <location>
        <begin position="295"/>
        <end position="317"/>
    </location>
</feature>
<reference evidence="11 12" key="1">
    <citation type="submission" date="2022-05" db="EMBL/GenBank/DDBJ databases">
        <authorList>
            <consortium name="Genoscope - CEA"/>
            <person name="William W."/>
        </authorList>
    </citation>
    <scope>NUCLEOTIDE SEQUENCE [LARGE SCALE GENOMIC DNA]</scope>
</reference>
<sequence length="394" mass="44643">MEESYNISNHTYEFMARQGCSPHVVTSEEKVGKVSAYIVLLLTALLGNIIVISVVFKSKRVQRNVNFLILNMAASDLFVPVFVCPRKIVAILMDTESKWLLTGLAGQISCKAIFFAQDVATAVSIQTLVLIALERFMAVVFPLRISMLTSRMRVVLIVLTWIVGSALHAPYFYIFKLAETGMEAHCVLSWAPAFAEPRSSKIYATFLCVFLILIPFSLLSVIYSIIVWTLVRERNALKHAVRGGVIRDRMNRNVLKMALTIVAVFAICWAPFNIYMFVLIFVWNWKVPFCNTSNFQFTAVFLAYANTAINPLVYFVFVEHYRRILRKTLSVSKLYTSVRGAGNRLTARRETFELTTISLNRLHKTTSNTTGIQVTSKRSRCESQATIAEEVFDH</sequence>
<comment type="subcellular location">
    <subcellularLocation>
        <location evidence="1">Membrane</location>
        <topology evidence="1">Multi-pass membrane protein</topology>
    </subcellularLocation>
</comment>
<evidence type="ECO:0000313" key="11">
    <source>
        <dbReference type="EMBL" id="CAH3014463.1"/>
    </source>
</evidence>
<dbReference type="PANTHER" id="PTHR45695:SF9">
    <property type="entry name" value="LEUCOKININ RECEPTOR"/>
    <property type="match status" value="1"/>
</dbReference>
<keyword evidence="2 8" id="KW-0812">Transmembrane</keyword>
<name>A0ABN8LBL2_9CNID</name>
<dbReference type="PROSITE" id="PS00237">
    <property type="entry name" value="G_PROTEIN_RECEP_F1_1"/>
    <property type="match status" value="1"/>
</dbReference>
<keyword evidence="12" id="KW-1185">Reference proteome</keyword>
<keyword evidence="5 9" id="KW-0472">Membrane</keyword>
<feature type="transmembrane region" description="Helical" evidence="9">
    <location>
        <begin position="154"/>
        <end position="174"/>
    </location>
</feature>
<keyword evidence="6 8" id="KW-0675">Receptor</keyword>
<dbReference type="SUPFAM" id="SSF81321">
    <property type="entry name" value="Family A G protein-coupled receptor-like"/>
    <property type="match status" value="1"/>
</dbReference>
<evidence type="ECO:0000256" key="5">
    <source>
        <dbReference type="ARBA" id="ARBA00023136"/>
    </source>
</evidence>
<feature type="domain" description="G-protein coupled receptors family 1 profile" evidence="10">
    <location>
        <begin position="47"/>
        <end position="314"/>
    </location>
</feature>
<accession>A0ABN8LBL2</accession>
<organism evidence="11 12">
    <name type="scientific">Porites evermanni</name>
    <dbReference type="NCBI Taxonomy" id="104178"/>
    <lineage>
        <taxon>Eukaryota</taxon>
        <taxon>Metazoa</taxon>
        <taxon>Cnidaria</taxon>
        <taxon>Anthozoa</taxon>
        <taxon>Hexacorallia</taxon>
        <taxon>Scleractinia</taxon>
        <taxon>Fungiina</taxon>
        <taxon>Poritidae</taxon>
        <taxon>Porites</taxon>
    </lineage>
</organism>
<gene>
    <name evidence="11" type="ORF">PEVE_00000134</name>
</gene>